<sequence>MNHPRLPLSPEYEPGTDHLHASLLPASAVGASSPVLTTQWPTVCECRHHVKAQPSPPDLTSALSLLPRPRRPRQRPHLHPQPTNPPPPAAVTVTRKRHTKLSLDCGPRPSFVHDRASEAKTSPGFSWLTAWLSARTLHISGRPHFQGSPRRRCSPRSPHSPLSALRLCDLNNDLDDDLDDLDNAVRHTLRRRHTPSAVSITPALSAQEEKLYQALLPSFTNGTHLATPIKPDLHGRALLDTLDHYTHQSRVQRPLTSCSSHTIYQTIDQRRFQRLSTFCSSRTLHHPSDPRPTTFY</sequence>
<dbReference type="AlphaFoldDB" id="A0A6A6V4G7"/>
<accession>A0A6A6V4G7</accession>
<protein>
    <submittedName>
        <fullName evidence="2">Uncharacterized protein</fullName>
    </submittedName>
</protein>
<gene>
    <name evidence="2" type="ORF">M011DRAFT_134976</name>
</gene>
<proteinExistence type="predicted"/>
<evidence type="ECO:0000313" key="2">
    <source>
        <dbReference type="EMBL" id="KAF2745385.1"/>
    </source>
</evidence>
<evidence type="ECO:0000256" key="1">
    <source>
        <dbReference type="SAM" id="MobiDB-lite"/>
    </source>
</evidence>
<reference evidence="2" key="1">
    <citation type="journal article" date="2020" name="Stud. Mycol.">
        <title>101 Dothideomycetes genomes: a test case for predicting lifestyles and emergence of pathogens.</title>
        <authorList>
            <person name="Haridas S."/>
            <person name="Albert R."/>
            <person name="Binder M."/>
            <person name="Bloem J."/>
            <person name="Labutti K."/>
            <person name="Salamov A."/>
            <person name="Andreopoulos B."/>
            <person name="Baker S."/>
            <person name="Barry K."/>
            <person name="Bills G."/>
            <person name="Bluhm B."/>
            <person name="Cannon C."/>
            <person name="Castanera R."/>
            <person name="Culley D."/>
            <person name="Daum C."/>
            <person name="Ezra D."/>
            <person name="Gonzalez J."/>
            <person name="Henrissat B."/>
            <person name="Kuo A."/>
            <person name="Liang C."/>
            <person name="Lipzen A."/>
            <person name="Lutzoni F."/>
            <person name="Magnuson J."/>
            <person name="Mondo S."/>
            <person name="Nolan M."/>
            <person name="Ohm R."/>
            <person name="Pangilinan J."/>
            <person name="Park H.-J."/>
            <person name="Ramirez L."/>
            <person name="Alfaro M."/>
            <person name="Sun H."/>
            <person name="Tritt A."/>
            <person name="Yoshinaga Y."/>
            <person name="Zwiers L.-H."/>
            <person name="Turgeon B."/>
            <person name="Goodwin S."/>
            <person name="Spatafora J."/>
            <person name="Crous P."/>
            <person name="Grigoriev I."/>
        </authorList>
    </citation>
    <scope>NUCLEOTIDE SEQUENCE</scope>
    <source>
        <strain evidence="2">CBS 119925</strain>
    </source>
</reference>
<keyword evidence="3" id="KW-1185">Reference proteome</keyword>
<feature type="region of interest" description="Disordered" evidence="1">
    <location>
        <begin position="69"/>
        <end position="91"/>
    </location>
</feature>
<organism evidence="2 3">
    <name type="scientific">Sporormia fimetaria CBS 119925</name>
    <dbReference type="NCBI Taxonomy" id="1340428"/>
    <lineage>
        <taxon>Eukaryota</taxon>
        <taxon>Fungi</taxon>
        <taxon>Dikarya</taxon>
        <taxon>Ascomycota</taxon>
        <taxon>Pezizomycotina</taxon>
        <taxon>Dothideomycetes</taxon>
        <taxon>Pleosporomycetidae</taxon>
        <taxon>Pleosporales</taxon>
        <taxon>Sporormiaceae</taxon>
        <taxon>Sporormia</taxon>
    </lineage>
</organism>
<evidence type="ECO:0000313" key="3">
    <source>
        <dbReference type="Proteomes" id="UP000799440"/>
    </source>
</evidence>
<dbReference type="EMBL" id="MU006582">
    <property type="protein sequence ID" value="KAF2745385.1"/>
    <property type="molecule type" value="Genomic_DNA"/>
</dbReference>
<dbReference type="Proteomes" id="UP000799440">
    <property type="component" value="Unassembled WGS sequence"/>
</dbReference>
<feature type="compositionally biased region" description="Basic residues" evidence="1">
    <location>
        <begin position="69"/>
        <end position="78"/>
    </location>
</feature>
<name>A0A6A6V4G7_9PLEO</name>